<dbReference type="PANTHER" id="PTHR30590">
    <property type="entry name" value="INNER MEMBRANE PROTEIN"/>
    <property type="match status" value="1"/>
</dbReference>
<evidence type="ECO:0000313" key="5">
    <source>
        <dbReference type="Proteomes" id="UP000546642"/>
    </source>
</evidence>
<feature type="transmembrane region" description="Helical" evidence="1">
    <location>
        <begin position="21"/>
        <end position="43"/>
    </location>
</feature>
<keyword evidence="1" id="KW-1133">Transmembrane helix</keyword>
<dbReference type="PANTHER" id="PTHR30590:SF3">
    <property type="entry name" value="HYPOTHETICAL MEMBRANE SPANNING PROTEIN"/>
    <property type="match status" value="1"/>
</dbReference>
<feature type="domain" description="DUF418" evidence="2">
    <location>
        <begin position="301"/>
        <end position="404"/>
    </location>
</feature>
<feature type="transmembrane region" description="Helical" evidence="1">
    <location>
        <begin position="221"/>
        <end position="242"/>
    </location>
</feature>
<dbReference type="AlphaFoldDB" id="A0A7W9YM90"/>
<feature type="transmembrane region" description="Helical" evidence="1">
    <location>
        <begin position="336"/>
        <end position="355"/>
    </location>
</feature>
<dbReference type="Proteomes" id="UP000546642">
    <property type="component" value="Unassembled WGS sequence"/>
</dbReference>
<gene>
    <name evidence="4" type="ORF">HNR23_004820</name>
</gene>
<comment type="caution">
    <text evidence="4">The sequence shown here is derived from an EMBL/GenBank/DDBJ whole genome shotgun (WGS) entry which is preliminary data.</text>
</comment>
<dbReference type="InterPro" id="IPR012429">
    <property type="entry name" value="HGSNAT_cat"/>
</dbReference>
<feature type="transmembrane region" description="Helical" evidence="1">
    <location>
        <begin position="157"/>
        <end position="176"/>
    </location>
</feature>
<feature type="transmembrane region" description="Helical" evidence="1">
    <location>
        <begin position="375"/>
        <end position="391"/>
    </location>
</feature>
<feature type="transmembrane region" description="Helical" evidence="1">
    <location>
        <begin position="306"/>
        <end position="324"/>
    </location>
</feature>
<evidence type="ECO:0000259" key="3">
    <source>
        <dbReference type="Pfam" id="PF07786"/>
    </source>
</evidence>
<dbReference type="RefSeq" id="WP_184078997.1">
    <property type="nucleotide sequence ID" value="NZ_JACHDS010000001.1"/>
</dbReference>
<feature type="transmembrane region" description="Helical" evidence="1">
    <location>
        <begin position="63"/>
        <end position="90"/>
    </location>
</feature>
<keyword evidence="1" id="KW-0472">Membrane</keyword>
<evidence type="ECO:0000256" key="1">
    <source>
        <dbReference type="SAM" id="Phobius"/>
    </source>
</evidence>
<feature type="transmembrane region" description="Helical" evidence="1">
    <location>
        <begin position="254"/>
        <end position="275"/>
    </location>
</feature>
<feature type="transmembrane region" description="Helical" evidence="1">
    <location>
        <begin position="110"/>
        <end position="127"/>
    </location>
</feature>
<keyword evidence="5" id="KW-1185">Reference proteome</keyword>
<reference evidence="4 5" key="1">
    <citation type="submission" date="2020-08" db="EMBL/GenBank/DDBJ databases">
        <title>Sequencing the genomes of 1000 actinobacteria strains.</title>
        <authorList>
            <person name="Klenk H.-P."/>
        </authorList>
    </citation>
    <scope>NUCLEOTIDE SEQUENCE [LARGE SCALE GENOMIC DNA]</scope>
    <source>
        <strain evidence="4 5">DSM 46659</strain>
    </source>
</reference>
<dbReference type="Pfam" id="PF04235">
    <property type="entry name" value="DUF418"/>
    <property type="match status" value="1"/>
</dbReference>
<feature type="domain" description="Heparan-alpha-glucosaminide N-acetyltransferase catalytic" evidence="3">
    <location>
        <begin position="13"/>
        <end position="177"/>
    </location>
</feature>
<proteinExistence type="predicted"/>
<protein>
    <submittedName>
        <fullName evidence="4">Putative membrane protein YeiB</fullName>
    </submittedName>
</protein>
<evidence type="ECO:0000259" key="2">
    <source>
        <dbReference type="Pfam" id="PF04235"/>
    </source>
</evidence>
<sequence length="423" mass="44454">MAQERHTEPRRARLAGVDVARGLALIGMFIAHLGVPLSAFAVSGEPYAIASGGADPVNLADRVAVLVFDAVSGRSAALFALLAGVSLTFIAGRRDVVTSAADRGRARVKIVVRAALLVLIGYLLASFHSAAVILHYYGLYFLLALPLLWLRGRVLALVGGLVILIGPTVGNLAYGATELFGEDWPSLILGTSHDPFFSYVLPRGPGAAFELSAPTDGLLDLLATGLYPAVAFMGYVIAGMLVGRLDLRSASVRARLVLGGLAGAVVGYGGSWVAVRALPDGLPTLFGVPAEDLVIAEPHSNTTFEVLGNTGAALVVLGLCLIVADRAGRLLDPLASVGTMTLTLYSAHIVLMWVTDPLGEGYGRISDVLAHDAELYLIAAFIVATVWRSRFGSGPMERMLTRAANGTAERVLPREKPRTPVKT</sequence>
<organism evidence="4 5">
    <name type="scientific">Nocardiopsis mwathae</name>
    <dbReference type="NCBI Taxonomy" id="1472723"/>
    <lineage>
        <taxon>Bacteria</taxon>
        <taxon>Bacillati</taxon>
        <taxon>Actinomycetota</taxon>
        <taxon>Actinomycetes</taxon>
        <taxon>Streptosporangiales</taxon>
        <taxon>Nocardiopsidaceae</taxon>
        <taxon>Nocardiopsis</taxon>
    </lineage>
</organism>
<dbReference type="InterPro" id="IPR052529">
    <property type="entry name" value="Bact_Transport_Assoc"/>
</dbReference>
<evidence type="ECO:0000313" key="4">
    <source>
        <dbReference type="EMBL" id="MBB6174760.1"/>
    </source>
</evidence>
<dbReference type="InterPro" id="IPR007349">
    <property type="entry name" value="DUF418"/>
</dbReference>
<accession>A0A7W9YM90</accession>
<keyword evidence="1" id="KW-0812">Transmembrane</keyword>
<dbReference type="EMBL" id="JACHDS010000001">
    <property type="protein sequence ID" value="MBB6174760.1"/>
    <property type="molecule type" value="Genomic_DNA"/>
</dbReference>
<dbReference type="Pfam" id="PF07786">
    <property type="entry name" value="HGSNAT_cat"/>
    <property type="match status" value="1"/>
</dbReference>
<name>A0A7W9YM90_9ACTN</name>
<feature type="transmembrane region" description="Helical" evidence="1">
    <location>
        <begin position="133"/>
        <end position="150"/>
    </location>
</feature>